<protein>
    <recommendedName>
        <fullName evidence="4">Transmembrane protein</fullName>
    </recommendedName>
</protein>
<keyword evidence="3" id="KW-1185">Reference proteome</keyword>
<gene>
    <name evidence="2" type="ORF">FVE85_6455</name>
</gene>
<evidence type="ECO:0000313" key="3">
    <source>
        <dbReference type="Proteomes" id="UP000324585"/>
    </source>
</evidence>
<name>A0A5J4Z6Q4_PORPP</name>
<keyword evidence="1" id="KW-1133">Transmembrane helix</keyword>
<evidence type="ECO:0008006" key="4">
    <source>
        <dbReference type="Google" id="ProtNLM"/>
    </source>
</evidence>
<keyword evidence="1" id="KW-0812">Transmembrane</keyword>
<proteinExistence type="predicted"/>
<keyword evidence="1" id="KW-0472">Membrane</keyword>
<comment type="caution">
    <text evidence="2">The sequence shown here is derived from an EMBL/GenBank/DDBJ whole genome shotgun (WGS) entry which is preliminary data.</text>
</comment>
<evidence type="ECO:0000313" key="2">
    <source>
        <dbReference type="EMBL" id="KAA8498870.1"/>
    </source>
</evidence>
<sequence>MQRDRVDKEQHSTSPFFARNPGTMLYPSRVFLVVSMVAVCMVLARGSEAFDTPYLAPQPYVSQPPAHTYDQHPDIPYVIGKEYPDFKAMTYTRTRLCCTTGCDFKGAYDDPTIEAKCSEWKKDDGEYDSDNDAFM</sequence>
<organism evidence="2 3">
    <name type="scientific">Porphyridium purpureum</name>
    <name type="common">Red alga</name>
    <name type="synonym">Porphyridium cruentum</name>
    <dbReference type="NCBI Taxonomy" id="35688"/>
    <lineage>
        <taxon>Eukaryota</taxon>
        <taxon>Rhodophyta</taxon>
        <taxon>Bangiophyceae</taxon>
        <taxon>Porphyridiales</taxon>
        <taxon>Porphyridiaceae</taxon>
        <taxon>Porphyridium</taxon>
    </lineage>
</organism>
<dbReference type="EMBL" id="VRMN01000001">
    <property type="protein sequence ID" value="KAA8498870.1"/>
    <property type="molecule type" value="Genomic_DNA"/>
</dbReference>
<feature type="transmembrane region" description="Helical" evidence="1">
    <location>
        <begin position="24"/>
        <end position="44"/>
    </location>
</feature>
<evidence type="ECO:0000256" key="1">
    <source>
        <dbReference type="SAM" id="Phobius"/>
    </source>
</evidence>
<dbReference type="Proteomes" id="UP000324585">
    <property type="component" value="Unassembled WGS sequence"/>
</dbReference>
<accession>A0A5J4Z6Q4</accession>
<reference evidence="3" key="1">
    <citation type="journal article" date="2019" name="Nat. Commun.">
        <title>Expansion of phycobilisome linker gene families in mesophilic red algae.</title>
        <authorList>
            <person name="Lee J."/>
            <person name="Kim D."/>
            <person name="Bhattacharya D."/>
            <person name="Yoon H.S."/>
        </authorList>
    </citation>
    <scope>NUCLEOTIDE SEQUENCE [LARGE SCALE GENOMIC DNA]</scope>
    <source>
        <strain evidence="3">CCMP 1328</strain>
    </source>
</reference>
<dbReference type="AlphaFoldDB" id="A0A5J4Z6Q4"/>